<reference evidence="1" key="1">
    <citation type="submission" date="2002-07" db="EMBL/GenBank/DDBJ databases">
        <authorList>
            <person name="Kundu S.C."/>
            <person name="Ghosh A.K."/>
            <person name="Datta A."/>
        </authorList>
    </citation>
    <scope>NUCLEOTIDE SEQUENCE</scope>
</reference>
<evidence type="ECO:0000313" key="1">
    <source>
        <dbReference type="EMBL" id="AAQ09232.1"/>
    </source>
</evidence>
<name>Q4W4D3_ANTMY</name>
<dbReference type="EMBL" id="AF530471">
    <property type="protein sequence ID" value="AAQ09232.1"/>
    <property type="molecule type" value="Genomic_DNA"/>
</dbReference>
<protein>
    <submittedName>
        <fullName evidence="1">Uncharacterized protein</fullName>
    </submittedName>
</protein>
<accession>Q4W4D3</accession>
<proteinExistence type="predicted"/>
<dbReference type="AlphaFoldDB" id="Q4W4D3"/>
<organism evidence="1">
    <name type="scientific">Antheraea mylitta</name>
    <name type="common">Tasar silkworm</name>
    <dbReference type="NCBI Taxonomy" id="34739"/>
    <lineage>
        <taxon>Eukaryota</taxon>
        <taxon>Metazoa</taxon>
        <taxon>Ecdysozoa</taxon>
        <taxon>Arthropoda</taxon>
        <taxon>Hexapoda</taxon>
        <taxon>Insecta</taxon>
        <taxon>Pterygota</taxon>
        <taxon>Neoptera</taxon>
        <taxon>Endopterygota</taxon>
        <taxon>Lepidoptera</taxon>
        <taxon>Glossata</taxon>
        <taxon>Ditrysia</taxon>
        <taxon>Bombycoidea</taxon>
        <taxon>Saturniidae</taxon>
        <taxon>Saturniinae</taxon>
        <taxon>Saturniini</taxon>
        <taxon>Antheraea</taxon>
    </lineage>
</organism>
<sequence>MDDLSLGWSPLFLDCTMLTIRYSAVTLSCFNKKNKKNKNSIDSISDRH</sequence>